<sequence>MNYNIQNAKIASITEKTLIVGIDVGSETHYARAFDWRNYEFTKKPLAFSNTEAGFL</sequence>
<organism evidence="1 2">
    <name type="scientific">Enterocloster clostridioformis</name>
    <dbReference type="NCBI Taxonomy" id="1531"/>
    <lineage>
        <taxon>Bacteria</taxon>
        <taxon>Bacillati</taxon>
        <taxon>Bacillota</taxon>
        <taxon>Clostridia</taxon>
        <taxon>Lachnospirales</taxon>
        <taxon>Lachnospiraceae</taxon>
        <taxon>Enterocloster</taxon>
    </lineage>
</organism>
<dbReference type="Proteomes" id="UP000182121">
    <property type="component" value="Unassembled WGS sequence"/>
</dbReference>
<feature type="non-terminal residue" evidence="1">
    <location>
        <position position="56"/>
    </location>
</feature>
<protein>
    <recommendedName>
        <fullName evidence="3">IS110 family transposase</fullName>
    </recommendedName>
</protein>
<evidence type="ECO:0000313" key="2">
    <source>
        <dbReference type="Proteomes" id="UP000182121"/>
    </source>
</evidence>
<name>A0A1I0DCE1_9FIRM</name>
<comment type="caution">
    <text evidence="1">The sequence shown here is derived from an EMBL/GenBank/DDBJ whole genome shotgun (WGS) entry which is preliminary data.</text>
</comment>
<proteinExistence type="predicted"/>
<dbReference type="AlphaFoldDB" id="A0A1I0DCE1"/>
<reference evidence="1 2" key="1">
    <citation type="submission" date="2016-10" db="EMBL/GenBank/DDBJ databases">
        <authorList>
            <person name="Varghese N."/>
            <person name="Submissions S."/>
        </authorList>
    </citation>
    <scope>NUCLEOTIDE SEQUENCE [LARGE SCALE GENOMIC DNA]</scope>
    <source>
        <strain evidence="1 2">NLAE-zl-C196</strain>
    </source>
</reference>
<evidence type="ECO:0008006" key="3">
    <source>
        <dbReference type="Google" id="ProtNLM"/>
    </source>
</evidence>
<evidence type="ECO:0000313" key="1">
    <source>
        <dbReference type="EMBL" id="SET29636.1"/>
    </source>
</evidence>
<accession>A0A1I0DCE1</accession>
<gene>
    <name evidence="1" type="ORF">SAMN05216521_1004141</name>
</gene>
<dbReference type="EMBL" id="FOIO01000004">
    <property type="protein sequence ID" value="SET29636.1"/>
    <property type="molecule type" value="Genomic_DNA"/>
</dbReference>